<dbReference type="Pfam" id="PF00069">
    <property type="entry name" value="Pkinase"/>
    <property type="match status" value="1"/>
</dbReference>
<evidence type="ECO:0000256" key="4">
    <source>
        <dbReference type="ARBA" id="ARBA00022741"/>
    </source>
</evidence>
<dbReference type="AlphaFoldDB" id="A0AB34KVL0"/>
<gene>
    <name evidence="10" type="ORF">WHR41_02390</name>
</gene>
<dbReference type="GO" id="GO:0004674">
    <property type="term" value="F:protein serine/threonine kinase activity"/>
    <property type="evidence" value="ECO:0007669"/>
    <property type="project" value="UniProtKB-KW"/>
</dbReference>
<protein>
    <recommendedName>
        <fullName evidence="1">non-specific serine/threonine protein kinase</fullName>
        <ecNumber evidence="1">2.7.11.1</ecNumber>
    </recommendedName>
</protein>
<dbReference type="PANTHER" id="PTHR43895">
    <property type="entry name" value="CALCIUM/CALMODULIN-DEPENDENT PROTEIN KINASE KINASE-RELATED"/>
    <property type="match status" value="1"/>
</dbReference>
<dbReference type="GeneID" id="96003834"/>
<evidence type="ECO:0000256" key="7">
    <source>
        <dbReference type="ARBA" id="ARBA00047899"/>
    </source>
</evidence>
<evidence type="ECO:0000256" key="1">
    <source>
        <dbReference type="ARBA" id="ARBA00012513"/>
    </source>
</evidence>
<keyword evidence="11" id="KW-1185">Reference proteome</keyword>
<keyword evidence="2" id="KW-0723">Serine/threonine-protein kinase</keyword>
<reference evidence="10 11" key="1">
    <citation type="journal article" date="2020" name="Microbiol. Resour. Announc.">
        <title>Draft Genome Sequence of a Cladosporium Species Isolated from the Mesophotic Ascidian Didemnum maculosum.</title>
        <authorList>
            <person name="Gioti A."/>
            <person name="Siaperas R."/>
            <person name="Nikolaivits E."/>
            <person name="Le Goff G."/>
            <person name="Ouazzani J."/>
            <person name="Kotoulas G."/>
            <person name="Topakas E."/>
        </authorList>
    </citation>
    <scope>NUCLEOTIDE SEQUENCE [LARGE SCALE GENOMIC DNA]</scope>
    <source>
        <strain evidence="10 11">TM138-S3</strain>
    </source>
</reference>
<evidence type="ECO:0000313" key="11">
    <source>
        <dbReference type="Proteomes" id="UP000803884"/>
    </source>
</evidence>
<evidence type="ECO:0000256" key="6">
    <source>
        <dbReference type="ARBA" id="ARBA00022840"/>
    </source>
</evidence>
<organism evidence="10 11">
    <name type="scientific">Cladosporium halotolerans</name>
    <dbReference type="NCBI Taxonomy" id="1052096"/>
    <lineage>
        <taxon>Eukaryota</taxon>
        <taxon>Fungi</taxon>
        <taxon>Dikarya</taxon>
        <taxon>Ascomycota</taxon>
        <taxon>Pezizomycotina</taxon>
        <taxon>Dothideomycetes</taxon>
        <taxon>Dothideomycetidae</taxon>
        <taxon>Cladosporiales</taxon>
        <taxon>Cladosporiaceae</taxon>
        <taxon>Cladosporium</taxon>
    </lineage>
</organism>
<dbReference type="GO" id="GO:0007165">
    <property type="term" value="P:signal transduction"/>
    <property type="evidence" value="ECO:0007669"/>
    <property type="project" value="TreeGrafter"/>
</dbReference>
<evidence type="ECO:0000256" key="3">
    <source>
        <dbReference type="ARBA" id="ARBA00022679"/>
    </source>
</evidence>
<dbReference type="PROSITE" id="PS50011">
    <property type="entry name" value="PROTEIN_KINASE_DOM"/>
    <property type="match status" value="1"/>
</dbReference>
<dbReference type="InterPro" id="IPR000719">
    <property type="entry name" value="Prot_kinase_dom"/>
</dbReference>
<evidence type="ECO:0000256" key="5">
    <source>
        <dbReference type="ARBA" id="ARBA00022777"/>
    </source>
</evidence>
<name>A0AB34KVL0_9PEZI</name>
<evidence type="ECO:0000259" key="9">
    <source>
        <dbReference type="PROSITE" id="PS50011"/>
    </source>
</evidence>
<dbReference type="InterPro" id="IPR011009">
    <property type="entry name" value="Kinase-like_dom_sf"/>
</dbReference>
<dbReference type="SUPFAM" id="SSF56112">
    <property type="entry name" value="Protein kinase-like (PK-like)"/>
    <property type="match status" value="1"/>
</dbReference>
<keyword evidence="4" id="KW-0547">Nucleotide-binding</keyword>
<comment type="catalytic activity">
    <reaction evidence="8">
        <text>L-seryl-[protein] + ATP = O-phospho-L-seryl-[protein] + ADP + H(+)</text>
        <dbReference type="Rhea" id="RHEA:17989"/>
        <dbReference type="Rhea" id="RHEA-COMP:9863"/>
        <dbReference type="Rhea" id="RHEA-COMP:11604"/>
        <dbReference type="ChEBI" id="CHEBI:15378"/>
        <dbReference type="ChEBI" id="CHEBI:29999"/>
        <dbReference type="ChEBI" id="CHEBI:30616"/>
        <dbReference type="ChEBI" id="CHEBI:83421"/>
        <dbReference type="ChEBI" id="CHEBI:456216"/>
        <dbReference type="EC" id="2.7.11.1"/>
    </reaction>
</comment>
<proteinExistence type="predicted"/>
<evidence type="ECO:0000256" key="2">
    <source>
        <dbReference type="ARBA" id="ARBA00022527"/>
    </source>
</evidence>
<comment type="catalytic activity">
    <reaction evidence="7">
        <text>L-threonyl-[protein] + ATP = O-phospho-L-threonyl-[protein] + ADP + H(+)</text>
        <dbReference type="Rhea" id="RHEA:46608"/>
        <dbReference type="Rhea" id="RHEA-COMP:11060"/>
        <dbReference type="Rhea" id="RHEA-COMP:11605"/>
        <dbReference type="ChEBI" id="CHEBI:15378"/>
        <dbReference type="ChEBI" id="CHEBI:30013"/>
        <dbReference type="ChEBI" id="CHEBI:30616"/>
        <dbReference type="ChEBI" id="CHEBI:61977"/>
        <dbReference type="ChEBI" id="CHEBI:456216"/>
        <dbReference type="EC" id="2.7.11.1"/>
    </reaction>
</comment>
<accession>A0AB34KVL0</accession>
<keyword evidence="3" id="KW-0808">Transferase</keyword>
<dbReference type="Gene3D" id="1.10.510.10">
    <property type="entry name" value="Transferase(Phosphotransferase) domain 1"/>
    <property type="match status" value="1"/>
</dbReference>
<dbReference type="PANTHER" id="PTHR43895:SF32">
    <property type="entry name" value="SERINE_THREONINE-PROTEIN KINASE CHK1"/>
    <property type="match status" value="1"/>
</dbReference>
<dbReference type="Proteomes" id="UP000803884">
    <property type="component" value="Unassembled WGS sequence"/>
</dbReference>
<dbReference type="EMBL" id="JAAQHG020000006">
    <property type="protein sequence ID" value="KAL1588808.1"/>
    <property type="molecule type" value="Genomic_DNA"/>
</dbReference>
<evidence type="ECO:0000256" key="8">
    <source>
        <dbReference type="ARBA" id="ARBA00048679"/>
    </source>
</evidence>
<dbReference type="RefSeq" id="XP_069231913.1">
    <property type="nucleotide sequence ID" value="XM_069370996.1"/>
</dbReference>
<comment type="caution">
    <text evidence="10">The sequence shown here is derived from an EMBL/GenBank/DDBJ whole genome shotgun (WGS) entry which is preliminary data.</text>
</comment>
<dbReference type="SMART" id="SM00220">
    <property type="entry name" value="S_TKc"/>
    <property type="match status" value="1"/>
</dbReference>
<keyword evidence="5" id="KW-0418">Kinase</keyword>
<sequence length="254" mass="28090">MESAQRTAPKAFQAKLLMVGASSSMYRLGEVVIKVPRIDQDAEITKANAKAMTVEANVYRILGSHPLIGSCKYISPTRDMIVLEFYDNGNLKDYVAAHGPTQLRKWAKQMIQAVEFVHSKGVRHFDIRLEQWLLDSEMNARLSDFDSSGHDECLSLGLRCKRALGNEAPSHFMPRDPSDDNSVLSDLFALGSALYELEQGSSPYAGEDEETITKQFALQEFPSVSGLTLGCIISRSWKGGFSSASEMCRSGIQI</sequence>
<keyword evidence="6" id="KW-0067">ATP-binding</keyword>
<dbReference type="GO" id="GO:0005524">
    <property type="term" value="F:ATP binding"/>
    <property type="evidence" value="ECO:0007669"/>
    <property type="project" value="UniProtKB-KW"/>
</dbReference>
<feature type="domain" description="Protein kinase" evidence="9">
    <location>
        <begin position="11"/>
        <end position="254"/>
    </location>
</feature>
<dbReference type="EC" id="2.7.11.1" evidence="1"/>
<evidence type="ECO:0000313" key="10">
    <source>
        <dbReference type="EMBL" id="KAL1588808.1"/>
    </source>
</evidence>